<keyword evidence="3" id="KW-0472">Membrane</keyword>
<dbReference type="Gene3D" id="3.20.20.80">
    <property type="entry name" value="Glycosidases"/>
    <property type="match status" value="1"/>
</dbReference>
<evidence type="ECO:0000313" key="5">
    <source>
        <dbReference type="EMBL" id="MFC1442029.1"/>
    </source>
</evidence>
<dbReference type="InterPro" id="IPR017853">
    <property type="entry name" value="GH"/>
</dbReference>
<evidence type="ECO:0000313" key="6">
    <source>
        <dbReference type="Proteomes" id="UP001592581"/>
    </source>
</evidence>
<reference evidence="5 6" key="1">
    <citation type="submission" date="2024-06" db="EMBL/GenBank/DDBJ databases">
        <authorList>
            <person name="Lee S.D."/>
        </authorList>
    </citation>
    <scope>NUCLEOTIDE SEQUENCE [LARGE SCALE GENOMIC DNA]</scope>
    <source>
        <strain evidence="5 6">N1-10</strain>
    </source>
</reference>
<evidence type="ECO:0000256" key="3">
    <source>
        <dbReference type="SAM" id="Phobius"/>
    </source>
</evidence>
<protein>
    <submittedName>
        <fullName evidence="5">Cellulase family glycosylhydrolase</fullName>
    </submittedName>
</protein>
<feature type="transmembrane region" description="Helical" evidence="3">
    <location>
        <begin position="55"/>
        <end position="80"/>
    </location>
</feature>
<dbReference type="Proteomes" id="UP001592581">
    <property type="component" value="Unassembled WGS sequence"/>
</dbReference>
<feature type="transmembrane region" description="Helical" evidence="3">
    <location>
        <begin position="310"/>
        <end position="330"/>
    </location>
</feature>
<dbReference type="PANTHER" id="PTHR31308:SF3">
    <property type="entry name" value="ENDOGLYCOCERAMIDASE"/>
    <property type="match status" value="1"/>
</dbReference>
<evidence type="ECO:0000256" key="2">
    <source>
        <dbReference type="ARBA" id="ARBA00023295"/>
    </source>
</evidence>
<keyword evidence="3" id="KW-1133">Transmembrane helix</keyword>
<organism evidence="5 6">
    <name type="scientific">Streptacidiphilus jeojiensis</name>
    <dbReference type="NCBI Taxonomy" id="3229225"/>
    <lineage>
        <taxon>Bacteria</taxon>
        <taxon>Bacillati</taxon>
        <taxon>Actinomycetota</taxon>
        <taxon>Actinomycetes</taxon>
        <taxon>Kitasatosporales</taxon>
        <taxon>Streptomycetaceae</taxon>
        <taxon>Streptacidiphilus</taxon>
    </lineage>
</organism>
<gene>
    <name evidence="5" type="ORF">ABUW04_27630</name>
</gene>
<comment type="caution">
    <text evidence="5">The sequence shown here is derived from an EMBL/GenBank/DDBJ whole genome shotgun (WGS) entry which is preliminary data.</text>
</comment>
<feature type="transmembrane region" description="Helical" evidence="3">
    <location>
        <begin position="209"/>
        <end position="227"/>
    </location>
</feature>
<evidence type="ECO:0000256" key="1">
    <source>
        <dbReference type="ARBA" id="ARBA00022801"/>
    </source>
</evidence>
<keyword evidence="3" id="KW-0812">Transmembrane</keyword>
<dbReference type="InterPro" id="IPR001547">
    <property type="entry name" value="Glyco_hydro_5"/>
</dbReference>
<feature type="transmembrane region" description="Helical" evidence="3">
    <location>
        <begin position="239"/>
        <end position="261"/>
    </location>
</feature>
<dbReference type="Pfam" id="PF00150">
    <property type="entry name" value="Cellulase"/>
    <property type="match status" value="1"/>
</dbReference>
<feature type="transmembrane region" description="Helical" evidence="3">
    <location>
        <begin position="161"/>
        <end position="184"/>
    </location>
</feature>
<dbReference type="RefSeq" id="WP_380567001.1">
    <property type="nucleotide sequence ID" value="NZ_JBEUKS010000011.1"/>
</dbReference>
<dbReference type="PANTHER" id="PTHR31308">
    <property type="match status" value="1"/>
</dbReference>
<proteinExistence type="predicted"/>
<name>A0ABV6XUU0_9ACTN</name>
<feature type="transmembrane region" description="Helical" evidence="3">
    <location>
        <begin position="125"/>
        <end position="149"/>
    </location>
</feature>
<dbReference type="InterPro" id="IPR052066">
    <property type="entry name" value="Glycosphingolipid_Hydrolases"/>
</dbReference>
<keyword evidence="6" id="KW-1185">Reference proteome</keyword>
<feature type="transmembrane region" description="Helical" evidence="3">
    <location>
        <begin position="92"/>
        <end position="113"/>
    </location>
</feature>
<keyword evidence="1" id="KW-0378">Hydrolase</keyword>
<accession>A0ABV6XUU0</accession>
<dbReference type="SUPFAM" id="SSF51445">
    <property type="entry name" value="(Trans)glycosidases"/>
    <property type="match status" value="1"/>
</dbReference>
<sequence length="822" mass="85717">MPRSDRPAVSRSRRATAGVCAALVLLGVCAAEALLDPTGLLALVPRAQLEIGPMHGPWSLTGLVVFLPVAAAVTGWTAAVTVGEGAGRWRTLLRVWGTTALAAGLARGLQLLVEVPTREGARVALWTSGLTAEQALLVGWLPGLAALLFARAGARNTGFGWRWSLTGTALPLALIGPLVGTMLWEGSPVGAFYGERLTLRSLPLGPGRFAVELVVAAVVSAVLLVRSSRHFGYARPTRLLLGGWLAAMGGGAAAGLVQTALALPTGWLVAPQLAVRVGAGLSLGLAFGWGVLPTLLLLSRALDVMARRRVVTVLTSAVVLALASWSLSVVTPAEATTTPVLTAAAAATAGQPLPALTVRQAKGTTPARIVDAEGRQVLLRGVNVNQLVDYAPGSSGRPTVQPLTDADFAAMAAMGFDVVRLSVSWSLLEPQRGHWDTGYLKRIQQAVAMAAAHGMYTDIDMHQDAWSRYIGAPPGTVCPSGTDPLLGYDGAPQWATLTDGASPCQFTGRDIAPAVAAAFTNFYHDVDGIQGELVRTWSLLARTFKDDPAVAGYGLLNEPGFGDDAPVTSSVLLGAYYQRAVKEIRAQESGGFPHLVFIEPSVLWSGLGFDAAPPQGFSDDPYLVFAPHLYNESITMDQGSGITLVSIEQGFTLAGQQADAYGMPLWIGEWGWFGDGSTDSSTDTAKQERFVRAADAQQLGDAVWVWKQACGDPQSDPAAATAGNVVRVDCATGKVLPVAASVTAILDRPYPRAAPGQLTQLRVDGGSLLLAGSGKGSLDVWFPGSAKPAVQPVGVTGVEVTRASGGWRVTGRTAGSYGLTVR</sequence>
<keyword evidence="2" id="KW-0326">Glycosidase</keyword>
<evidence type="ECO:0000259" key="4">
    <source>
        <dbReference type="Pfam" id="PF00150"/>
    </source>
</evidence>
<feature type="domain" description="Glycoside hydrolase family 5" evidence="4">
    <location>
        <begin position="370"/>
        <end position="708"/>
    </location>
</feature>
<feature type="transmembrane region" description="Helical" evidence="3">
    <location>
        <begin position="273"/>
        <end position="298"/>
    </location>
</feature>
<dbReference type="EMBL" id="JBEUKS010000011">
    <property type="protein sequence ID" value="MFC1442029.1"/>
    <property type="molecule type" value="Genomic_DNA"/>
</dbReference>